<evidence type="ECO:0008006" key="3">
    <source>
        <dbReference type="Google" id="ProtNLM"/>
    </source>
</evidence>
<evidence type="ECO:0000256" key="1">
    <source>
        <dbReference type="SAM" id="Phobius"/>
    </source>
</evidence>
<keyword evidence="1" id="KW-1133">Transmembrane helix</keyword>
<keyword evidence="1" id="KW-0472">Membrane</keyword>
<feature type="transmembrane region" description="Helical" evidence="1">
    <location>
        <begin position="35"/>
        <end position="57"/>
    </location>
</feature>
<gene>
    <name evidence="2" type="ORF">LCGC14_1050670</name>
</gene>
<proteinExistence type="predicted"/>
<feature type="transmembrane region" description="Helical" evidence="1">
    <location>
        <begin position="177"/>
        <end position="193"/>
    </location>
</feature>
<accession>A0A0F9MP03</accession>
<name>A0A0F9MP03_9ZZZZ</name>
<feature type="transmembrane region" description="Helical" evidence="1">
    <location>
        <begin position="103"/>
        <end position="126"/>
    </location>
</feature>
<protein>
    <recommendedName>
        <fullName evidence="3">Histidine kinase N-terminal 7TM region domain-containing protein</fullName>
    </recommendedName>
</protein>
<feature type="transmembrane region" description="Helical" evidence="1">
    <location>
        <begin position="6"/>
        <end position="28"/>
    </location>
</feature>
<reference evidence="2" key="1">
    <citation type="journal article" date="2015" name="Nature">
        <title>Complex archaea that bridge the gap between prokaryotes and eukaryotes.</title>
        <authorList>
            <person name="Spang A."/>
            <person name="Saw J.H."/>
            <person name="Jorgensen S.L."/>
            <person name="Zaremba-Niedzwiedzka K."/>
            <person name="Martijn J."/>
            <person name="Lind A.E."/>
            <person name="van Eijk R."/>
            <person name="Schleper C."/>
            <person name="Guy L."/>
            <person name="Ettema T.J."/>
        </authorList>
    </citation>
    <scope>NUCLEOTIDE SEQUENCE</scope>
</reference>
<organism evidence="2">
    <name type="scientific">marine sediment metagenome</name>
    <dbReference type="NCBI Taxonomy" id="412755"/>
    <lineage>
        <taxon>unclassified sequences</taxon>
        <taxon>metagenomes</taxon>
        <taxon>ecological metagenomes</taxon>
    </lineage>
</organism>
<comment type="caution">
    <text evidence="2">The sequence shown here is derived from an EMBL/GenBank/DDBJ whole genome shotgun (WGS) entry which is preliminary data.</text>
</comment>
<evidence type="ECO:0000313" key="2">
    <source>
        <dbReference type="EMBL" id="KKN09040.1"/>
    </source>
</evidence>
<dbReference type="EMBL" id="LAZR01004390">
    <property type="protein sequence ID" value="KKN09040.1"/>
    <property type="molecule type" value="Genomic_DNA"/>
</dbReference>
<keyword evidence="1" id="KW-0812">Transmembrane</keyword>
<feature type="transmembrane region" description="Helical" evidence="1">
    <location>
        <begin position="63"/>
        <end position="91"/>
    </location>
</feature>
<dbReference type="AlphaFoldDB" id="A0A0F9MP03"/>
<feature type="transmembrane region" description="Helical" evidence="1">
    <location>
        <begin position="205"/>
        <end position="225"/>
    </location>
</feature>
<sequence length="230" mass="26851">MDFARFIQVYIIQGLFALFYLIMASIVLKRGRKQLNLYLSSFYLTTTVGGVLNMIYANLFNETVVFIMHFITYFMFCFSMAFLLIFVLILVKPIDRITPKLQSIILIIFGLLLLGTLLIPNGIVINETTNWKPNWSEIFLVYTVVVGSCMVIIPTLYYSIKIYKKFENEYLKKKWKYFIFGISAYFFLFYGTTISNTLNNDTARLIWSIVSLPTLISLYLIYYGVVQQLE</sequence>
<feature type="transmembrane region" description="Helical" evidence="1">
    <location>
        <begin position="138"/>
        <end position="157"/>
    </location>
</feature>